<accession>A0A1F5RMU9</accession>
<keyword evidence="8 9" id="KW-0472">Membrane</keyword>
<evidence type="ECO:0000256" key="9">
    <source>
        <dbReference type="HAMAP-Rule" id="MF_00422"/>
    </source>
</evidence>
<reference evidence="10 11" key="1">
    <citation type="journal article" date="2016" name="Nat. Commun.">
        <title>Thousands of microbial genomes shed light on interconnected biogeochemical processes in an aquifer system.</title>
        <authorList>
            <person name="Anantharaman K."/>
            <person name="Brown C.T."/>
            <person name="Hug L.A."/>
            <person name="Sharon I."/>
            <person name="Castelle C.J."/>
            <person name="Probst A.J."/>
            <person name="Thomas B.C."/>
            <person name="Singh A."/>
            <person name="Wilkins M.J."/>
            <person name="Karaoz U."/>
            <person name="Brodie E.L."/>
            <person name="Williams K.H."/>
            <person name="Hubbard S.S."/>
            <person name="Banfield J.F."/>
        </authorList>
    </citation>
    <scope>NUCLEOTIDE SEQUENCE [LARGE SCALE GENOMIC DNA]</scope>
</reference>
<evidence type="ECO:0000256" key="4">
    <source>
        <dbReference type="ARBA" id="ARBA00022692"/>
    </source>
</evidence>
<keyword evidence="6 9" id="KW-1133">Transmembrane helix</keyword>
<dbReference type="HAMAP" id="MF_00422">
    <property type="entry name" value="SecE"/>
    <property type="match status" value="1"/>
</dbReference>
<dbReference type="GO" id="GO:0043952">
    <property type="term" value="P:protein transport by the Sec complex"/>
    <property type="evidence" value="ECO:0007669"/>
    <property type="project" value="UniProtKB-UniRule"/>
</dbReference>
<keyword evidence="2 9" id="KW-0813">Transport</keyword>
<dbReference type="PANTHER" id="PTHR33910:SF1">
    <property type="entry name" value="PROTEIN TRANSLOCASE SUBUNIT SECE"/>
    <property type="match status" value="1"/>
</dbReference>
<evidence type="ECO:0000256" key="3">
    <source>
        <dbReference type="ARBA" id="ARBA00022475"/>
    </source>
</evidence>
<protein>
    <recommendedName>
        <fullName evidence="9">Protein translocase subunit SecE</fullName>
    </recommendedName>
</protein>
<dbReference type="NCBIfam" id="TIGR00964">
    <property type="entry name" value="secE_bact"/>
    <property type="match status" value="1"/>
</dbReference>
<dbReference type="AlphaFoldDB" id="A0A1F5RMU9"/>
<dbReference type="PANTHER" id="PTHR33910">
    <property type="entry name" value="PROTEIN TRANSLOCASE SUBUNIT SECE"/>
    <property type="match status" value="1"/>
</dbReference>
<dbReference type="Proteomes" id="UP000177691">
    <property type="component" value="Unassembled WGS sequence"/>
</dbReference>
<evidence type="ECO:0000313" key="10">
    <source>
        <dbReference type="EMBL" id="OGF15662.1"/>
    </source>
</evidence>
<keyword evidence="7 9" id="KW-0811">Translocation</keyword>
<dbReference type="InterPro" id="IPR038379">
    <property type="entry name" value="SecE_sf"/>
</dbReference>
<dbReference type="Pfam" id="PF00584">
    <property type="entry name" value="SecE"/>
    <property type="match status" value="1"/>
</dbReference>
<evidence type="ECO:0000256" key="2">
    <source>
        <dbReference type="ARBA" id="ARBA00022448"/>
    </source>
</evidence>
<name>A0A1F5RMU9_9BACT</name>
<evidence type="ECO:0000256" key="1">
    <source>
        <dbReference type="ARBA" id="ARBA00004370"/>
    </source>
</evidence>
<evidence type="ECO:0000256" key="5">
    <source>
        <dbReference type="ARBA" id="ARBA00022927"/>
    </source>
</evidence>
<keyword evidence="3 9" id="KW-1003">Cell membrane</keyword>
<dbReference type="EMBL" id="MFFU01000055">
    <property type="protein sequence ID" value="OGF15662.1"/>
    <property type="molecule type" value="Genomic_DNA"/>
</dbReference>
<organism evidence="10 11">
    <name type="scientific">Candidatus Falkowbacteria bacterium RIFCSPHIGHO2_02_FULL_45_15</name>
    <dbReference type="NCBI Taxonomy" id="1797987"/>
    <lineage>
        <taxon>Bacteria</taxon>
        <taxon>Candidatus Falkowiibacteriota</taxon>
    </lineage>
</organism>
<dbReference type="GO" id="GO:0005886">
    <property type="term" value="C:plasma membrane"/>
    <property type="evidence" value="ECO:0007669"/>
    <property type="project" value="UniProtKB-SubCell"/>
</dbReference>
<proteinExistence type="inferred from homology"/>
<evidence type="ECO:0000256" key="7">
    <source>
        <dbReference type="ARBA" id="ARBA00023010"/>
    </source>
</evidence>
<dbReference type="GO" id="GO:0065002">
    <property type="term" value="P:intracellular protein transmembrane transport"/>
    <property type="evidence" value="ECO:0007669"/>
    <property type="project" value="UniProtKB-UniRule"/>
</dbReference>
<dbReference type="Gene3D" id="1.20.5.1030">
    <property type="entry name" value="Preprotein translocase secy subunit"/>
    <property type="match status" value="1"/>
</dbReference>
<feature type="transmembrane region" description="Helical" evidence="9">
    <location>
        <begin position="32"/>
        <end position="54"/>
    </location>
</feature>
<dbReference type="GO" id="GO:0008320">
    <property type="term" value="F:protein transmembrane transporter activity"/>
    <property type="evidence" value="ECO:0007669"/>
    <property type="project" value="UniProtKB-UniRule"/>
</dbReference>
<sequence>MDIANKLNTYIRDSIEEVKKVAWPTRRETKNYTLLVIGISLVLAAYLGALDYIFNWLLEKILR</sequence>
<keyword evidence="4 9" id="KW-0812">Transmembrane</keyword>
<comment type="similarity">
    <text evidence="9">Belongs to the SecE/SEC61-gamma family.</text>
</comment>
<comment type="caution">
    <text evidence="10">The sequence shown here is derived from an EMBL/GenBank/DDBJ whole genome shotgun (WGS) entry which is preliminary data.</text>
</comment>
<dbReference type="GO" id="GO:0006605">
    <property type="term" value="P:protein targeting"/>
    <property type="evidence" value="ECO:0007669"/>
    <property type="project" value="UniProtKB-UniRule"/>
</dbReference>
<gene>
    <name evidence="9" type="primary">secE</name>
    <name evidence="10" type="ORF">A3D54_00710</name>
</gene>
<dbReference type="InterPro" id="IPR001901">
    <property type="entry name" value="Translocase_SecE/Sec61-g"/>
</dbReference>
<comment type="function">
    <text evidence="9">Essential subunit of the Sec protein translocation channel SecYEG. Clamps together the 2 halves of SecY. May contact the channel plug during translocation.</text>
</comment>
<comment type="subunit">
    <text evidence="9">Component of the Sec protein translocase complex. Heterotrimer consisting of SecY, SecE and SecG subunits. The heterotrimers can form oligomers, although 1 heterotrimer is thought to be able to translocate proteins. Interacts with the ribosome. Interacts with SecDF, and other proteins may be involved. Interacts with SecA.</text>
</comment>
<evidence type="ECO:0000256" key="6">
    <source>
        <dbReference type="ARBA" id="ARBA00022989"/>
    </source>
</evidence>
<dbReference type="InterPro" id="IPR005807">
    <property type="entry name" value="SecE_bac"/>
</dbReference>
<evidence type="ECO:0000256" key="8">
    <source>
        <dbReference type="ARBA" id="ARBA00023136"/>
    </source>
</evidence>
<evidence type="ECO:0000313" key="11">
    <source>
        <dbReference type="Proteomes" id="UP000177691"/>
    </source>
</evidence>
<comment type="subcellular location">
    <subcellularLocation>
        <location evidence="9">Cell membrane</location>
        <topology evidence="9">Single-pass membrane protein</topology>
    </subcellularLocation>
    <subcellularLocation>
        <location evidence="1">Membrane</location>
    </subcellularLocation>
</comment>
<dbReference type="GO" id="GO:0009306">
    <property type="term" value="P:protein secretion"/>
    <property type="evidence" value="ECO:0007669"/>
    <property type="project" value="UniProtKB-UniRule"/>
</dbReference>
<dbReference type="PROSITE" id="PS01067">
    <property type="entry name" value="SECE_SEC61G"/>
    <property type="match status" value="1"/>
</dbReference>
<keyword evidence="5 9" id="KW-0653">Protein transport</keyword>